<keyword evidence="1" id="KW-0812">Transmembrane</keyword>
<dbReference type="RefSeq" id="WP_069437424.1">
    <property type="nucleotide sequence ID" value="NZ_LPWG01000011.1"/>
</dbReference>
<feature type="transmembrane region" description="Helical" evidence="1">
    <location>
        <begin position="6"/>
        <end position="23"/>
    </location>
</feature>
<organism evidence="2 3">
    <name type="scientific">Methyloceanibacter methanicus</name>
    <dbReference type="NCBI Taxonomy" id="1774968"/>
    <lineage>
        <taxon>Bacteria</taxon>
        <taxon>Pseudomonadati</taxon>
        <taxon>Pseudomonadota</taxon>
        <taxon>Alphaproteobacteria</taxon>
        <taxon>Hyphomicrobiales</taxon>
        <taxon>Hyphomicrobiaceae</taxon>
        <taxon>Methyloceanibacter</taxon>
    </lineage>
</organism>
<proteinExistence type="predicted"/>
<dbReference type="EMBL" id="LPWG01000011">
    <property type="protein sequence ID" value="ODR99492.1"/>
    <property type="molecule type" value="Genomic_DNA"/>
</dbReference>
<dbReference type="AlphaFoldDB" id="A0A1E3W127"/>
<accession>A0A1E3W127</accession>
<keyword evidence="3" id="KW-1185">Reference proteome</keyword>
<dbReference type="STRING" id="1774968.AUC68_05890"/>
<reference evidence="2 3" key="1">
    <citation type="journal article" date="2016" name="Environ. Microbiol.">
        <title>New Methyloceanibacter diversity from North Sea sediments includes methanotroph containing solely the soluble methane monooxygenase.</title>
        <authorList>
            <person name="Vekeman B."/>
            <person name="Kerckhof F.M."/>
            <person name="Cremers G."/>
            <person name="de Vos P."/>
            <person name="Vandamme P."/>
            <person name="Boon N."/>
            <person name="Op den Camp H.J."/>
            <person name="Heylen K."/>
        </authorList>
    </citation>
    <scope>NUCLEOTIDE SEQUENCE [LARGE SCALE GENOMIC DNA]</scope>
    <source>
        <strain evidence="2 3">R-67174</strain>
    </source>
</reference>
<gene>
    <name evidence="2" type="ORF">AUC68_05890</name>
</gene>
<comment type="caution">
    <text evidence="2">The sequence shown here is derived from an EMBL/GenBank/DDBJ whole genome shotgun (WGS) entry which is preliminary data.</text>
</comment>
<keyword evidence="1" id="KW-1133">Transmembrane helix</keyword>
<name>A0A1E3W127_9HYPH</name>
<dbReference type="NCBIfam" id="NF038353">
    <property type="entry name" value="FxLYD_dom"/>
    <property type="match status" value="1"/>
</dbReference>
<dbReference type="Proteomes" id="UP000094501">
    <property type="component" value="Unassembled WGS sequence"/>
</dbReference>
<dbReference type="OrthoDB" id="7159357at2"/>
<evidence type="ECO:0000313" key="2">
    <source>
        <dbReference type="EMBL" id="ODR99492.1"/>
    </source>
</evidence>
<evidence type="ECO:0000256" key="1">
    <source>
        <dbReference type="SAM" id="Phobius"/>
    </source>
</evidence>
<dbReference type="InterPro" id="IPR047676">
    <property type="entry name" value="FxLYD_dom"/>
</dbReference>
<keyword evidence="1" id="KW-0472">Membrane</keyword>
<protein>
    <recommendedName>
        <fullName evidence="4">DUF3426 domain-containing protein</fullName>
    </recommendedName>
</protein>
<evidence type="ECO:0000313" key="3">
    <source>
        <dbReference type="Proteomes" id="UP000094501"/>
    </source>
</evidence>
<sequence>MVAIGWGILGVIVLGVLGLFFLAPQTTVSILPGASHLYSMFGMQAGAQGLQFEGVRYGWTNSGGQNVLEVQGSVRNTSSSAMSVPTVIIVLRDENGEEISEWTTEVGAAELAPDEDAPFLKQIPAPPSNVRSLKVRFAKAG</sequence>
<evidence type="ECO:0008006" key="4">
    <source>
        <dbReference type="Google" id="ProtNLM"/>
    </source>
</evidence>